<evidence type="ECO:0000256" key="4">
    <source>
        <dbReference type="ARBA" id="ARBA00022729"/>
    </source>
</evidence>
<comment type="similarity">
    <text evidence="2">Belongs to the bacterial solute-binding protein 2 family.</text>
</comment>
<evidence type="ECO:0000259" key="5">
    <source>
        <dbReference type="Pfam" id="PF13407"/>
    </source>
</evidence>
<keyword evidence="4" id="KW-0732">Signal</keyword>
<evidence type="ECO:0000313" key="6">
    <source>
        <dbReference type="EMBL" id="CZF80507.1"/>
    </source>
</evidence>
<proteinExistence type="inferred from homology"/>
<evidence type="ECO:0000256" key="2">
    <source>
        <dbReference type="ARBA" id="ARBA00007639"/>
    </source>
</evidence>
<dbReference type="Pfam" id="PF13407">
    <property type="entry name" value="Peripla_BP_4"/>
    <property type="match status" value="1"/>
</dbReference>
<feature type="domain" description="Periplasmic binding protein" evidence="5">
    <location>
        <begin position="91"/>
        <end position="319"/>
    </location>
</feature>
<dbReference type="InterPro" id="IPR028082">
    <property type="entry name" value="Peripla_BP_I"/>
</dbReference>
<comment type="subcellular location">
    <subcellularLocation>
        <location evidence="1">Cell envelope</location>
    </subcellularLocation>
</comment>
<dbReference type="GO" id="GO:0030313">
    <property type="term" value="C:cell envelope"/>
    <property type="evidence" value="ECO:0007669"/>
    <property type="project" value="UniProtKB-SubCell"/>
</dbReference>
<name>A0A128F140_9GAMM</name>
<dbReference type="Gene3D" id="3.40.50.2300">
    <property type="match status" value="2"/>
</dbReference>
<dbReference type="AlphaFoldDB" id="A0A128F140"/>
<accession>A0A128F140</accession>
<gene>
    <name evidence="6" type="ORF">GMA8713_01438</name>
</gene>
<dbReference type="GO" id="GO:0030246">
    <property type="term" value="F:carbohydrate binding"/>
    <property type="evidence" value="ECO:0007669"/>
    <property type="project" value="UniProtKB-ARBA"/>
</dbReference>
<reference evidence="7" key="1">
    <citation type="submission" date="2016-02" db="EMBL/GenBank/DDBJ databases">
        <authorList>
            <person name="Rodrigo-Torres Lidia"/>
            <person name="Arahal R.David."/>
        </authorList>
    </citation>
    <scope>NUCLEOTIDE SEQUENCE [LARGE SCALE GENOMIC DNA]</scope>
    <source>
        <strain evidence="7">CECT 8713</strain>
    </source>
</reference>
<dbReference type="GO" id="GO:0055085">
    <property type="term" value="P:transmembrane transport"/>
    <property type="evidence" value="ECO:0007669"/>
    <property type="project" value="UniProtKB-ARBA"/>
</dbReference>
<keyword evidence="7" id="KW-1185">Reference proteome</keyword>
<organism evidence="6 7">
    <name type="scientific">Grimontia marina</name>
    <dbReference type="NCBI Taxonomy" id="646534"/>
    <lineage>
        <taxon>Bacteria</taxon>
        <taxon>Pseudomonadati</taxon>
        <taxon>Pseudomonadota</taxon>
        <taxon>Gammaproteobacteria</taxon>
        <taxon>Vibrionales</taxon>
        <taxon>Vibrionaceae</taxon>
        <taxon>Grimontia</taxon>
    </lineage>
</organism>
<dbReference type="EMBL" id="FIZY01000010">
    <property type="protein sequence ID" value="CZF80507.1"/>
    <property type="molecule type" value="Genomic_DNA"/>
</dbReference>
<sequence>MIHENYKLDWFHPLSNYIFSRFKTLIIFFFVTTCSAETVTTYYVDYAKEKVNRAISEDDVWDGPKTGPSIVSNKNIIYVASDLRNGGVYGVGKGVSEAISNLDWDLRFIDGFGSEVRQGAAIKKAISFKPDAIILGGIDAQKHKEVLKVAKSQGIVVIGWHATELAGGNSELGLFMNVTTDPLAVAEIAAMLAIVNSGGRAKTLIFSDPNYKIATIKANAMADTIRRCASCEVLEVNALPLDKIAEQMPVTFESLWNKYGGDITHILAINDLYIDYVIPSLETNVEQQIQIPQNISAGDGSRAAYKRINNGGFQLATVPEPLYLHGWQITDELNRAFNQLPPSGYSAKVHMVTPENVSQLIGRQERGVYDPKNGYREAYLKIWKP</sequence>
<dbReference type="SUPFAM" id="SSF53822">
    <property type="entry name" value="Periplasmic binding protein-like I"/>
    <property type="match status" value="1"/>
</dbReference>
<dbReference type="InterPro" id="IPR025997">
    <property type="entry name" value="SBP_2_dom"/>
</dbReference>
<protein>
    <recommendedName>
        <fullName evidence="3">Autoinducer 2-binding periplasmic protein LuxP</fullName>
    </recommendedName>
</protein>
<evidence type="ECO:0000256" key="1">
    <source>
        <dbReference type="ARBA" id="ARBA00004196"/>
    </source>
</evidence>
<dbReference type="PANTHER" id="PTHR46847">
    <property type="entry name" value="D-ALLOSE-BINDING PERIPLASMIC PROTEIN-RELATED"/>
    <property type="match status" value="1"/>
</dbReference>
<dbReference type="Proteomes" id="UP000073601">
    <property type="component" value="Unassembled WGS sequence"/>
</dbReference>
<evidence type="ECO:0000313" key="7">
    <source>
        <dbReference type="Proteomes" id="UP000073601"/>
    </source>
</evidence>
<evidence type="ECO:0000256" key="3">
    <source>
        <dbReference type="ARBA" id="ARBA00022181"/>
    </source>
</evidence>
<dbReference type="PANTHER" id="PTHR46847:SF1">
    <property type="entry name" value="D-ALLOSE-BINDING PERIPLASMIC PROTEIN-RELATED"/>
    <property type="match status" value="1"/>
</dbReference>